<dbReference type="PANTHER" id="PTHR35526">
    <property type="entry name" value="ANTI-SIGMA-F FACTOR RSBW-RELATED"/>
    <property type="match status" value="1"/>
</dbReference>
<reference evidence="3" key="2">
    <citation type="submission" date="2020-09" db="EMBL/GenBank/DDBJ databases">
        <authorList>
            <person name="Sun Q."/>
            <person name="Zhou Y."/>
        </authorList>
    </citation>
    <scope>NUCLEOTIDE SEQUENCE</scope>
    <source>
        <strain evidence="3">CGMCC 4.7272</strain>
    </source>
</reference>
<dbReference type="EMBL" id="BMMU01000009">
    <property type="protein sequence ID" value="GGJ34208.1"/>
    <property type="molecule type" value="Genomic_DNA"/>
</dbReference>
<keyword evidence="1" id="KW-0418">Kinase</keyword>
<protein>
    <recommendedName>
        <fullName evidence="2">Histidine kinase/HSP90-like ATPase domain-containing protein</fullName>
    </recommendedName>
</protein>
<evidence type="ECO:0000256" key="1">
    <source>
        <dbReference type="ARBA" id="ARBA00022527"/>
    </source>
</evidence>
<dbReference type="Proteomes" id="UP000625682">
    <property type="component" value="Unassembled WGS sequence"/>
</dbReference>
<comment type="caution">
    <text evidence="3">The sequence shown here is derived from an EMBL/GenBank/DDBJ whole genome shotgun (WGS) entry which is preliminary data.</text>
</comment>
<evidence type="ECO:0000259" key="2">
    <source>
        <dbReference type="Pfam" id="PF13581"/>
    </source>
</evidence>
<dbReference type="CDD" id="cd16936">
    <property type="entry name" value="HATPase_RsbW-like"/>
    <property type="match status" value="1"/>
</dbReference>
<evidence type="ECO:0000313" key="3">
    <source>
        <dbReference type="EMBL" id="GGJ34208.1"/>
    </source>
</evidence>
<dbReference type="SUPFAM" id="SSF55874">
    <property type="entry name" value="ATPase domain of HSP90 chaperone/DNA topoisomerase II/histidine kinase"/>
    <property type="match status" value="1"/>
</dbReference>
<dbReference type="AlphaFoldDB" id="A0A917NW92"/>
<dbReference type="GO" id="GO:0004674">
    <property type="term" value="F:protein serine/threonine kinase activity"/>
    <property type="evidence" value="ECO:0007669"/>
    <property type="project" value="UniProtKB-KW"/>
</dbReference>
<reference evidence="3" key="1">
    <citation type="journal article" date="2014" name="Int. J. Syst. Evol. Microbiol.">
        <title>Complete genome sequence of Corynebacterium casei LMG S-19264T (=DSM 44701T), isolated from a smear-ripened cheese.</title>
        <authorList>
            <consortium name="US DOE Joint Genome Institute (JGI-PGF)"/>
            <person name="Walter F."/>
            <person name="Albersmeier A."/>
            <person name="Kalinowski J."/>
            <person name="Ruckert C."/>
        </authorList>
    </citation>
    <scope>NUCLEOTIDE SEQUENCE</scope>
    <source>
        <strain evidence="3">CGMCC 4.7272</strain>
    </source>
</reference>
<sequence>MNATASTVRTLHVSRLHLVAVASAVPVAREFVYQTLKYWRLDDYADDTALMMSELVSNAVKATGFPGRQPKPWEITAQHVMAIQLRVVGDELFVEVWDRSSDEPVKQTVTAEAEGGRGLHLVEAVAEKWGTYLSPAGGKIVWAMKTLTMLPSPPLDGSTLQLRVPDDLKPQDGPVKDQASIALMQRVLDGLRQLL</sequence>
<dbReference type="PANTHER" id="PTHR35526:SF3">
    <property type="entry name" value="ANTI-SIGMA-F FACTOR RSBW"/>
    <property type="match status" value="1"/>
</dbReference>
<dbReference type="InterPro" id="IPR036890">
    <property type="entry name" value="HATPase_C_sf"/>
</dbReference>
<dbReference type="InterPro" id="IPR003594">
    <property type="entry name" value="HATPase_dom"/>
</dbReference>
<dbReference type="InterPro" id="IPR050267">
    <property type="entry name" value="Anti-sigma-factor_SerPK"/>
</dbReference>
<feature type="domain" description="Histidine kinase/HSP90-like ATPase" evidence="2">
    <location>
        <begin position="23"/>
        <end position="143"/>
    </location>
</feature>
<accession>A0A917NW92</accession>
<organism evidence="3 4">
    <name type="scientific">Streptomyces lacrimifluminis</name>
    <dbReference type="NCBI Taxonomy" id="1500077"/>
    <lineage>
        <taxon>Bacteria</taxon>
        <taxon>Bacillati</taxon>
        <taxon>Actinomycetota</taxon>
        <taxon>Actinomycetes</taxon>
        <taxon>Kitasatosporales</taxon>
        <taxon>Streptomycetaceae</taxon>
        <taxon>Streptomyces</taxon>
    </lineage>
</organism>
<keyword evidence="1" id="KW-0723">Serine/threonine-protein kinase</keyword>
<dbReference type="Gene3D" id="3.30.565.10">
    <property type="entry name" value="Histidine kinase-like ATPase, C-terminal domain"/>
    <property type="match status" value="1"/>
</dbReference>
<dbReference type="Pfam" id="PF13581">
    <property type="entry name" value="HATPase_c_2"/>
    <property type="match status" value="1"/>
</dbReference>
<keyword evidence="1" id="KW-0808">Transferase</keyword>
<proteinExistence type="predicted"/>
<evidence type="ECO:0000313" key="4">
    <source>
        <dbReference type="Proteomes" id="UP000625682"/>
    </source>
</evidence>
<name>A0A917NW92_9ACTN</name>
<keyword evidence="4" id="KW-1185">Reference proteome</keyword>
<gene>
    <name evidence="3" type="ORF">GCM10012282_33680</name>
</gene>